<feature type="domain" description="Peptidase A1" evidence="10">
    <location>
        <begin position="229"/>
        <end position="537"/>
    </location>
</feature>
<dbReference type="PANTHER" id="PTHR47966:SF51">
    <property type="entry name" value="BETA-SITE APP-CLEAVING ENZYME, ISOFORM A-RELATED"/>
    <property type="match status" value="1"/>
</dbReference>
<evidence type="ECO:0000256" key="8">
    <source>
        <dbReference type="SAM" id="MobiDB-lite"/>
    </source>
</evidence>
<dbReference type="InterPro" id="IPR034164">
    <property type="entry name" value="Pepsin-like_dom"/>
</dbReference>
<dbReference type="InterPro" id="IPR001461">
    <property type="entry name" value="Aspartic_peptidase_A1"/>
</dbReference>
<evidence type="ECO:0000256" key="5">
    <source>
        <dbReference type="PIRSR" id="PIRSR601461-1"/>
    </source>
</evidence>
<dbReference type="PANTHER" id="PTHR47966">
    <property type="entry name" value="BETA-SITE APP-CLEAVING ENZYME, ISOFORM A-RELATED"/>
    <property type="match status" value="1"/>
</dbReference>
<dbReference type="Gene3D" id="2.40.70.10">
    <property type="entry name" value="Acid Proteases"/>
    <property type="match status" value="2"/>
</dbReference>
<evidence type="ECO:0000256" key="3">
    <source>
        <dbReference type="ARBA" id="ARBA00022750"/>
    </source>
</evidence>
<dbReference type="PROSITE" id="PS00141">
    <property type="entry name" value="ASP_PROTEASE"/>
    <property type="match status" value="2"/>
</dbReference>
<comment type="similarity">
    <text evidence="1 7">Belongs to the peptidase A1 family.</text>
</comment>
<dbReference type="InterPro" id="IPR033121">
    <property type="entry name" value="PEPTIDASE_A1"/>
</dbReference>
<dbReference type="PRINTS" id="PR00792">
    <property type="entry name" value="PEPSIN"/>
</dbReference>
<dbReference type="SUPFAM" id="SSF50630">
    <property type="entry name" value="Acid proteases"/>
    <property type="match status" value="1"/>
</dbReference>
<dbReference type="HOGENOM" id="CLU_013253_1_4_1"/>
<evidence type="ECO:0000313" key="12">
    <source>
        <dbReference type="Proteomes" id="UP000011668"/>
    </source>
</evidence>
<dbReference type="GO" id="GO:0004190">
    <property type="term" value="F:aspartic-type endopeptidase activity"/>
    <property type="evidence" value="ECO:0007669"/>
    <property type="project" value="UniProtKB-KW"/>
</dbReference>
<gene>
    <name evidence="11" type="ORF">AG1IA_00804</name>
</gene>
<sequence length="540" mass="56567">MSIIEIAKIVGDASVNVALCVVAMWVLLLPASTSQRCLQHSRQVCQFTNAMTTFPGAKDLLPVFPLRNSAPTVPPITLAYQAGYFYSFTMRLRAEYLTWDSFHTAIILLIGLRFRQLLICLASLIQCTMPMIASIAIATLAVAGSVIAAPAAGESKTITVPLHKRGSPLSKDGVVVGSALARQVTRVQGKYSRGNAAYKAKTGKDLFTGIKPLEKRQKEALTDEQDELWAGTIGIGTPSQSFLIDFDTGSSDLWVPSSSCTSSGCSTHRKYSTSKSSTSSKKSGSFSISYGDGSTASGPIYADTVTVAGLSVTGQYFSPVTSESSSFSSDPSDGIMGLAFSSISSIGAPTFIENLYSQGKISSPTFGFRLASSGSELYLGGADTAKYTGSITWSALTSKTYWLTTGSSSVGSTVGYSGAMIIDSGTTLVVGPTSSVKAWWAKVPGSGTCSTSVCGASGYYTYPCASPPSVSFTFNGRKFPVSSTDFNLGTTDNSGATCVGAIVGTSGVPDNAWIVGDTFMKNVYTVFDEANSRVGFATPV</sequence>
<feature type="active site" evidence="5">
    <location>
        <position position="247"/>
    </location>
</feature>
<protein>
    <submittedName>
        <fullName evidence="11">Aspartic protease</fullName>
    </submittedName>
</protein>
<evidence type="ECO:0000256" key="9">
    <source>
        <dbReference type="SAM" id="Phobius"/>
    </source>
</evidence>
<evidence type="ECO:0000313" key="11">
    <source>
        <dbReference type="EMBL" id="ELU45170.1"/>
    </source>
</evidence>
<keyword evidence="4 7" id="KW-0378">Hydrolase</keyword>
<feature type="compositionally biased region" description="Low complexity" evidence="8">
    <location>
        <begin position="257"/>
        <end position="266"/>
    </location>
</feature>
<feature type="transmembrane region" description="Helical" evidence="9">
    <location>
        <begin position="9"/>
        <end position="28"/>
    </location>
</feature>
<feature type="disulfide bond" evidence="6">
    <location>
        <begin position="260"/>
        <end position="265"/>
    </location>
</feature>
<dbReference type="Pfam" id="PF00026">
    <property type="entry name" value="Asp"/>
    <property type="match status" value="1"/>
</dbReference>
<keyword evidence="12" id="KW-1185">Reference proteome</keyword>
<evidence type="ECO:0000256" key="6">
    <source>
        <dbReference type="PIRSR" id="PIRSR601461-2"/>
    </source>
</evidence>
<dbReference type="FunFam" id="2.40.70.10:FF:000115">
    <property type="entry name" value="Lysosomal aspartic protease"/>
    <property type="match status" value="1"/>
</dbReference>
<accession>L8X4N9</accession>
<feature type="active site" evidence="5">
    <location>
        <position position="423"/>
    </location>
</feature>
<dbReference type="OrthoDB" id="771136at2759"/>
<feature type="transmembrane region" description="Helical" evidence="9">
    <location>
        <begin position="102"/>
        <end position="125"/>
    </location>
</feature>
<evidence type="ECO:0000256" key="2">
    <source>
        <dbReference type="ARBA" id="ARBA00022670"/>
    </source>
</evidence>
<evidence type="ECO:0000256" key="4">
    <source>
        <dbReference type="ARBA" id="ARBA00022801"/>
    </source>
</evidence>
<dbReference type="Proteomes" id="UP000011668">
    <property type="component" value="Unassembled WGS sequence"/>
</dbReference>
<proteinExistence type="inferred from homology"/>
<name>L8X4N9_THACA</name>
<dbReference type="STRING" id="983506.L8X4N9"/>
<keyword evidence="2 7" id="KW-0645">Protease</keyword>
<evidence type="ECO:0000259" key="10">
    <source>
        <dbReference type="PROSITE" id="PS51767"/>
    </source>
</evidence>
<dbReference type="CDD" id="cd05471">
    <property type="entry name" value="pepsin_like"/>
    <property type="match status" value="1"/>
</dbReference>
<feature type="transmembrane region" description="Helical" evidence="9">
    <location>
        <begin position="132"/>
        <end position="152"/>
    </location>
</feature>
<feature type="compositionally biased region" description="Low complexity" evidence="8">
    <location>
        <begin position="273"/>
        <end position="284"/>
    </location>
</feature>
<keyword evidence="3 7" id="KW-0064">Aspartyl protease</keyword>
<feature type="region of interest" description="Disordered" evidence="8">
    <location>
        <begin position="257"/>
        <end position="284"/>
    </location>
</feature>
<reference evidence="11 12" key="1">
    <citation type="journal article" date="2013" name="Nat. Commun.">
        <title>The evolution and pathogenic mechanisms of the rice sheath blight pathogen.</title>
        <authorList>
            <person name="Zheng A."/>
            <person name="Lin R."/>
            <person name="Xu L."/>
            <person name="Qin P."/>
            <person name="Tang C."/>
            <person name="Ai P."/>
            <person name="Zhang D."/>
            <person name="Liu Y."/>
            <person name="Sun Z."/>
            <person name="Feng H."/>
            <person name="Wang Y."/>
            <person name="Chen Y."/>
            <person name="Liang X."/>
            <person name="Fu R."/>
            <person name="Li Q."/>
            <person name="Zhang J."/>
            <person name="Yu X."/>
            <person name="Xie Z."/>
            <person name="Ding L."/>
            <person name="Guan P."/>
            <person name="Tang J."/>
            <person name="Liang Y."/>
            <person name="Wang S."/>
            <person name="Deng Q."/>
            <person name="Li S."/>
            <person name="Zhu J."/>
            <person name="Wang L."/>
            <person name="Liu H."/>
            <person name="Li P."/>
        </authorList>
    </citation>
    <scope>NUCLEOTIDE SEQUENCE [LARGE SCALE GENOMIC DNA]</scope>
    <source>
        <strain evidence="12">AG-1 IA</strain>
    </source>
</reference>
<organism evidence="11 12">
    <name type="scientific">Thanatephorus cucumeris (strain AG1-IA)</name>
    <name type="common">Rice sheath blight fungus</name>
    <name type="synonym">Rhizoctonia solani</name>
    <dbReference type="NCBI Taxonomy" id="983506"/>
    <lineage>
        <taxon>Eukaryota</taxon>
        <taxon>Fungi</taxon>
        <taxon>Dikarya</taxon>
        <taxon>Basidiomycota</taxon>
        <taxon>Agaricomycotina</taxon>
        <taxon>Agaricomycetes</taxon>
        <taxon>Cantharellales</taxon>
        <taxon>Ceratobasidiaceae</taxon>
        <taxon>Rhizoctonia</taxon>
        <taxon>Rhizoctonia solani AG-1</taxon>
    </lineage>
</organism>
<evidence type="ECO:0000256" key="7">
    <source>
        <dbReference type="RuleBase" id="RU000454"/>
    </source>
</evidence>
<keyword evidence="9" id="KW-1133">Transmembrane helix</keyword>
<dbReference type="PROSITE" id="PS51767">
    <property type="entry name" value="PEPTIDASE_A1"/>
    <property type="match status" value="1"/>
</dbReference>
<dbReference type="InterPro" id="IPR021109">
    <property type="entry name" value="Peptidase_aspartic_dom_sf"/>
</dbReference>
<dbReference type="AlphaFoldDB" id="L8X4N9"/>
<dbReference type="GO" id="GO:0006508">
    <property type="term" value="P:proteolysis"/>
    <property type="evidence" value="ECO:0007669"/>
    <property type="project" value="UniProtKB-KW"/>
</dbReference>
<evidence type="ECO:0000256" key="1">
    <source>
        <dbReference type="ARBA" id="ARBA00007447"/>
    </source>
</evidence>
<keyword evidence="9" id="KW-0472">Membrane</keyword>
<keyword evidence="6" id="KW-1015">Disulfide bond</keyword>
<dbReference type="InterPro" id="IPR001969">
    <property type="entry name" value="Aspartic_peptidase_AS"/>
</dbReference>
<dbReference type="OMA" id="IRYHEEL"/>
<keyword evidence="9" id="KW-0812">Transmembrane</keyword>
<dbReference type="EMBL" id="AFRT01000147">
    <property type="protein sequence ID" value="ELU45170.1"/>
    <property type="molecule type" value="Genomic_DNA"/>
</dbReference>
<comment type="caution">
    <text evidence="11">The sequence shown here is derived from an EMBL/GenBank/DDBJ whole genome shotgun (WGS) entry which is preliminary data.</text>
</comment>